<dbReference type="NCBIfam" id="TIGR00589">
    <property type="entry name" value="ogt"/>
    <property type="match status" value="1"/>
</dbReference>
<dbReference type="InterPro" id="IPR023546">
    <property type="entry name" value="MGMT"/>
</dbReference>
<comment type="catalytic activity">
    <reaction evidence="1 9">
        <text>a 4-O-methyl-thymidine in DNA + L-cysteinyl-[protein] = a thymidine in DNA + S-methyl-L-cysteinyl-[protein]</text>
        <dbReference type="Rhea" id="RHEA:53428"/>
        <dbReference type="Rhea" id="RHEA-COMP:10131"/>
        <dbReference type="Rhea" id="RHEA-COMP:10132"/>
        <dbReference type="Rhea" id="RHEA-COMP:13555"/>
        <dbReference type="Rhea" id="RHEA-COMP:13556"/>
        <dbReference type="ChEBI" id="CHEBI:29950"/>
        <dbReference type="ChEBI" id="CHEBI:82612"/>
        <dbReference type="ChEBI" id="CHEBI:137386"/>
        <dbReference type="ChEBI" id="CHEBI:137387"/>
        <dbReference type="EC" id="2.1.1.63"/>
    </reaction>
</comment>
<feature type="domain" description="Methylguanine DNA methyltransferase ribonuclease-like" evidence="11">
    <location>
        <begin position="2"/>
        <end position="76"/>
    </location>
</feature>
<dbReference type="PANTHER" id="PTHR10815">
    <property type="entry name" value="METHYLATED-DNA--PROTEIN-CYSTEINE METHYLTRANSFERASE"/>
    <property type="match status" value="1"/>
</dbReference>
<dbReference type="SUPFAM" id="SSF46767">
    <property type="entry name" value="Methylated DNA-protein cysteine methyltransferase, C-terminal domain"/>
    <property type="match status" value="1"/>
</dbReference>
<dbReference type="KEGG" id="erl:AOC36_09775"/>
<evidence type="ECO:0000256" key="9">
    <source>
        <dbReference type="HAMAP-Rule" id="MF_00772"/>
    </source>
</evidence>
<name>A0A0X8H1B1_9FIRM</name>
<gene>
    <name evidence="12" type="ORF">AOC36_09775</name>
</gene>
<evidence type="ECO:0000256" key="8">
    <source>
        <dbReference type="ARBA" id="ARBA00049348"/>
    </source>
</evidence>
<feature type="active site" description="Nucleophile; methyl group acceptor" evidence="9">
    <location>
        <position position="137"/>
    </location>
</feature>
<dbReference type="OrthoDB" id="9783680at2"/>
<dbReference type="Proteomes" id="UP000063781">
    <property type="component" value="Chromosome"/>
</dbReference>
<evidence type="ECO:0000259" key="10">
    <source>
        <dbReference type="Pfam" id="PF01035"/>
    </source>
</evidence>
<dbReference type="Gene3D" id="1.10.10.10">
    <property type="entry name" value="Winged helix-like DNA-binding domain superfamily/Winged helix DNA-binding domain"/>
    <property type="match status" value="1"/>
</dbReference>
<dbReference type="SUPFAM" id="SSF53155">
    <property type="entry name" value="Methylated DNA-protein cysteine methyltransferase domain"/>
    <property type="match status" value="1"/>
</dbReference>
<dbReference type="GO" id="GO:0006307">
    <property type="term" value="P:DNA alkylation repair"/>
    <property type="evidence" value="ECO:0007669"/>
    <property type="project" value="UniProtKB-UniRule"/>
</dbReference>
<dbReference type="InterPro" id="IPR001497">
    <property type="entry name" value="MethylDNA_cys_MeTrfase_AS"/>
</dbReference>
<evidence type="ECO:0000256" key="1">
    <source>
        <dbReference type="ARBA" id="ARBA00001286"/>
    </source>
</evidence>
<dbReference type="GO" id="GO:0032259">
    <property type="term" value="P:methylation"/>
    <property type="evidence" value="ECO:0007669"/>
    <property type="project" value="UniProtKB-KW"/>
</dbReference>
<reference evidence="12 13" key="1">
    <citation type="submission" date="2015-10" db="EMBL/GenBank/DDBJ databases">
        <title>Erysipelothrix larvae sp. LV19 isolated from the larval gut of the rhinoceros beetle, Trypoxylus dichotomus.</title>
        <authorList>
            <person name="Lim S."/>
            <person name="Kim B.-C."/>
        </authorList>
    </citation>
    <scope>NUCLEOTIDE SEQUENCE [LARGE SCALE GENOMIC DNA]</scope>
    <source>
        <strain evidence="12 13">LV19</strain>
    </source>
</reference>
<keyword evidence="13" id="KW-1185">Reference proteome</keyword>
<dbReference type="InterPro" id="IPR008332">
    <property type="entry name" value="MethylG_MeTrfase_N"/>
</dbReference>
<evidence type="ECO:0000259" key="11">
    <source>
        <dbReference type="Pfam" id="PF02870"/>
    </source>
</evidence>
<evidence type="ECO:0000256" key="6">
    <source>
        <dbReference type="ARBA" id="ARBA00022763"/>
    </source>
</evidence>
<proteinExistence type="inferred from homology"/>
<comment type="catalytic activity">
    <reaction evidence="8 9">
        <text>a 6-O-methyl-2'-deoxyguanosine in DNA + L-cysteinyl-[protein] = S-methyl-L-cysteinyl-[protein] + a 2'-deoxyguanosine in DNA</text>
        <dbReference type="Rhea" id="RHEA:24000"/>
        <dbReference type="Rhea" id="RHEA-COMP:10131"/>
        <dbReference type="Rhea" id="RHEA-COMP:10132"/>
        <dbReference type="Rhea" id="RHEA-COMP:11367"/>
        <dbReference type="Rhea" id="RHEA-COMP:11368"/>
        <dbReference type="ChEBI" id="CHEBI:29950"/>
        <dbReference type="ChEBI" id="CHEBI:82612"/>
        <dbReference type="ChEBI" id="CHEBI:85445"/>
        <dbReference type="ChEBI" id="CHEBI:85448"/>
        <dbReference type="EC" id="2.1.1.63"/>
    </reaction>
</comment>
<dbReference type="GO" id="GO:0003908">
    <property type="term" value="F:methylated-DNA-[protein]-cysteine S-methyltransferase activity"/>
    <property type="evidence" value="ECO:0007669"/>
    <property type="project" value="UniProtKB-UniRule"/>
</dbReference>
<dbReference type="STRING" id="1514105.AOC36_09775"/>
<accession>A0A0X8H1B1</accession>
<comment type="miscellaneous">
    <text evidence="9">This enzyme catalyzes only one turnover and therefore is not strictly catalytic. According to one definition, an enzyme is a biocatalyst that acts repeatedly and over many reaction cycles.</text>
</comment>
<keyword evidence="5 9" id="KW-0808">Transferase</keyword>
<dbReference type="GO" id="GO:0005737">
    <property type="term" value="C:cytoplasm"/>
    <property type="evidence" value="ECO:0007669"/>
    <property type="project" value="UniProtKB-SubCell"/>
</dbReference>
<dbReference type="PROSITE" id="PS00374">
    <property type="entry name" value="MGMT"/>
    <property type="match status" value="1"/>
</dbReference>
<evidence type="ECO:0000256" key="5">
    <source>
        <dbReference type="ARBA" id="ARBA00022679"/>
    </source>
</evidence>
<dbReference type="CDD" id="cd06445">
    <property type="entry name" value="ATase"/>
    <property type="match status" value="1"/>
</dbReference>
<evidence type="ECO:0000256" key="7">
    <source>
        <dbReference type="ARBA" id="ARBA00023204"/>
    </source>
</evidence>
<evidence type="ECO:0000256" key="3">
    <source>
        <dbReference type="ARBA" id="ARBA00022490"/>
    </source>
</evidence>
<dbReference type="EMBL" id="CP013213">
    <property type="protein sequence ID" value="AMC94255.1"/>
    <property type="molecule type" value="Genomic_DNA"/>
</dbReference>
<evidence type="ECO:0000256" key="2">
    <source>
        <dbReference type="ARBA" id="ARBA00008711"/>
    </source>
</evidence>
<dbReference type="EC" id="2.1.1.63" evidence="9"/>
<comment type="similarity">
    <text evidence="2 9">Belongs to the MGMT family.</text>
</comment>
<keyword evidence="3 9" id="KW-0963">Cytoplasm</keyword>
<dbReference type="InterPro" id="IPR036217">
    <property type="entry name" value="MethylDNA_cys_MeTrfase_DNAb"/>
</dbReference>
<evidence type="ECO:0000313" key="13">
    <source>
        <dbReference type="Proteomes" id="UP000063781"/>
    </source>
</evidence>
<dbReference type="RefSeq" id="WP_067633787.1">
    <property type="nucleotide sequence ID" value="NZ_CP013213.1"/>
</dbReference>
<dbReference type="Pfam" id="PF02870">
    <property type="entry name" value="Methyltransf_1N"/>
    <property type="match status" value="1"/>
</dbReference>
<keyword evidence="6 9" id="KW-0227">DNA damage</keyword>
<dbReference type="PANTHER" id="PTHR10815:SF5">
    <property type="entry name" value="METHYLATED-DNA--PROTEIN-CYSTEINE METHYLTRANSFERASE"/>
    <property type="match status" value="1"/>
</dbReference>
<dbReference type="InterPro" id="IPR014048">
    <property type="entry name" value="MethylDNA_cys_MeTrfase_DNA-bd"/>
</dbReference>
<dbReference type="InterPro" id="IPR036631">
    <property type="entry name" value="MGMT_N_sf"/>
</dbReference>
<dbReference type="InterPro" id="IPR036388">
    <property type="entry name" value="WH-like_DNA-bd_sf"/>
</dbReference>
<dbReference type="AlphaFoldDB" id="A0A0X8H1B1"/>
<evidence type="ECO:0000313" key="12">
    <source>
        <dbReference type="EMBL" id="AMC94255.1"/>
    </source>
</evidence>
<comment type="subcellular location">
    <subcellularLocation>
        <location evidence="9">Cytoplasm</location>
    </subcellularLocation>
</comment>
<sequence length="170" mass="19064">MIYCTTYQSPLGTITLGCDETDHLVGLWFEDQKYFGGVWRDQLHTLDNLEVFKRCTAWLDAYFRGENPSINTLPLNPIGTPFRRDVWDILMEIPYGQTRSYGEISRILAKRKGLDSMSSQAVGGAVGHNPLSILIPCHRVISTDGSLTGYAGGIDRKIYLLELEGALIHK</sequence>
<dbReference type="Pfam" id="PF01035">
    <property type="entry name" value="DNA_binding_1"/>
    <property type="match status" value="1"/>
</dbReference>
<organism evidence="12 13">
    <name type="scientific">Erysipelothrix larvae</name>
    <dbReference type="NCBI Taxonomy" id="1514105"/>
    <lineage>
        <taxon>Bacteria</taxon>
        <taxon>Bacillati</taxon>
        <taxon>Bacillota</taxon>
        <taxon>Erysipelotrichia</taxon>
        <taxon>Erysipelotrichales</taxon>
        <taxon>Erysipelotrichaceae</taxon>
        <taxon>Erysipelothrix</taxon>
    </lineage>
</organism>
<dbReference type="Gene3D" id="3.30.160.70">
    <property type="entry name" value="Methylated DNA-protein cysteine methyltransferase domain"/>
    <property type="match status" value="1"/>
</dbReference>
<dbReference type="HAMAP" id="MF_00772">
    <property type="entry name" value="OGT"/>
    <property type="match status" value="1"/>
</dbReference>
<dbReference type="FunFam" id="1.10.10.10:FF:000214">
    <property type="entry name" value="Methylated-DNA--protein-cysteine methyltransferase"/>
    <property type="match status" value="1"/>
</dbReference>
<feature type="domain" description="Methylated-DNA-[protein]-cysteine S-methyltransferase DNA binding" evidence="10">
    <location>
        <begin position="81"/>
        <end position="166"/>
    </location>
</feature>
<keyword evidence="4 9" id="KW-0489">Methyltransferase</keyword>
<keyword evidence="7 9" id="KW-0234">DNA repair</keyword>
<comment type="function">
    <text evidence="9">Involved in the cellular defense against the biological effects of O6-methylguanine (O6-MeG) and O4-methylthymine (O4-MeT) in DNA. Repairs the methylated nucleobase in DNA by stoichiometrically transferring the methyl group to a cysteine residue in the enzyme. This is a suicide reaction: the enzyme is irreversibly inactivated.</text>
</comment>
<protein>
    <recommendedName>
        <fullName evidence="9">Methylated-DNA--protein-cysteine methyltransferase</fullName>
        <ecNumber evidence="9">2.1.1.63</ecNumber>
    </recommendedName>
    <alternativeName>
        <fullName evidence="9">6-O-methylguanine-DNA methyltransferase</fullName>
        <shortName evidence="9">MGMT</shortName>
    </alternativeName>
    <alternativeName>
        <fullName evidence="9">O-6-methylguanine-DNA-alkyltransferase</fullName>
    </alternativeName>
</protein>
<evidence type="ECO:0000256" key="4">
    <source>
        <dbReference type="ARBA" id="ARBA00022603"/>
    </source>
</evidence>